<accession>A0A0Q2RNM6</accession>
<dbReference type="AlphaFoldDB" id="A0A0Q2RNM6"/>
<dbReference type="EMBL" id="LKHS01000010">
    <property type="protein sequence ID" value="KQH85590.1"/>
    <property type="molecule type" value="Genomic_DNA"/>
</dbReference>
<gene>
    <name evidence="1" type="ORF">AMR76_13905</name>
</gene>
<proteinExistence type="predicted"/>
<comment type="caution">
    <text evidence="1">The sequence shown here is derived from an EMBL/GenBank/DDBJ whole genome shotgun (WGS) entry which is preliminary data.</text>
</comment>
<dbReference type="RefSeq" id="WP_055466395.1">
    <property type="nucleotide sequence ID" value="NZ_LKHS01000010.1"/>
</dbReference>
<reference evidence="1 2" key="1">
    <citation type="submission" date="2015-08" db="EMBL/GenBank/DDBJ databases">
        <title>Antibacterial properties of a collection of Vibrionaceae strains.</title>
        <authorList>
            <person name="Giubergia S."/>
        </authorList>
    </citation>
    <scope>NUCLEOTIDE SEQUENCE [LARGE SCALE GENOMIC DNA]</scope>
    <source>
        <strain evidence="1 2">S0821</strain>
    </source>
</reference>
<evidence type="ECO:0000313" key="1">
    <source>
        <dbReference type="EMBL" id="KQH85590.1"/>
    </source>
</evidence>
<organism evidence="1 2">
    <name type="scientific">Vibrio furnissii</name>
    <dbReference type="NCBI Taxonomy" id="29494"/>
    <lineage>
        <taxon>Bacteria</taxon>
        <taxon>Pseudomonadati</taxon>
        <taxon>Pseudomonadota</taxon>
        <taxon>Gammaproteobacteria</taxon>
        <taxon>Vibrionales</taxon>
        <taxon>Vibrionaceae</taxon>
        <taxon>Vibrio</taxon>
    </lineage>
</organism>
<keyword evidence="2" id="KW-1185">Reference proteome</keyword>
<dbReference type="InterPro" id="IPR036679">
    <property type="entry name" value="FlgN-like_sf"/>
</dbReference>
<dbReference type="Gene3D" id="1.20.58.300">
    <property type="entry name" value="FlgN-like"/>
    <property type="match status" value="1"/>
</dbReference>
<dbReference type="SUPFAM" id="SSF140566">
    <property type="entry name" value="FlgN-like"/>
    <property type="match status" value="1"/>
</dbReference>
<protein>
    <submittedName>
        <fullName evidence="1">ATPase</fullName>
    </submittedName>
</protein>
<dbReference type="Proteomes" id="UP000051221">
    <property type="component" value="Unassembled WGS sequence"/>
</dbReference>
<dbReference type="GO" id="GO:0044780">
    <property type="term" value="P:bacterial-type flagellum assembly"/>
    <property type="evidence" value="ECO:0007669"/>
    <property type="project" value="InterPro"/>
</dbReference>
<dbReference type="InParanoid" id="A0A0Q2RNM6"/>
<sequence>MDNKQRFKLYYQKTVESARLARQLSEQLDLIRQYSLKFDHDNVTACNQQAAIVSDAIAQLHQERKALAVQLGCTQLRYAAELVHRVGGPTGEKLKAASDALHDAIAACQDKAERHTQLMVQQQHIVQQATESLRIQVHA</sequence>
<name>A0A0Q2RNM6_VIBFU</name>
<evidence type="ECO:0000313" key="2">
    <source>
        <dbReference type="Proteomes" id="UP000051221"/>
    </source>
</evidence>